<sequence length="173" mass="19154">MLLVSYTTLGQLFYMAYFYMPSVKVEVTSPLVAAWSDDVIKRRLATEISTFNGYGHVHVLKACVIETSEIMLELASSLAWDVAALCSCRSGSEGNSSVVLSNLKANATSQVIMDRCRMYLDADILGRDLGTCDMMFLPVCENNHWHIHVVNFPSGRVEIISSLPLRRGNNISA</sequence>
<dbReference type="SUPFAM" id="SSF54001">
    <property type="entry name" value="Cysteine proteinases"/>
    <property type="match status" value="1"/>
</dbReference>
<evidence type="ECO:0008006" key="3">
    <source>
        <dbReference type="Google" id="ProtNLM"/>
    </source>
</evidence>
<dbReference type="EMBL" id="QGNW01001618">
    <property type="protein sequence ID" value="RVW34942.1"/>
    <property type="molecule type" value="Genomic_DNA"/>
</dbReference>
<proteinExistence type="predicted"/>
<reference evidence="1 2" key="1">
    <citation type="journal article" date="2018" name="PLoS Genet.">
        <title>Population sequencing reveals clonal diversity and ancestral inbreeding in the grapevine cultivar Chardonnay.</title>
        <authorList>
            <person name="Roach M.J."/>
            <person name="Johnson D.L."/>
            <person name="Bohlmann J."/>
            <person name="van Vuuren H.J."/>
            <person name="Jones S.J."/>
            <person name="Pretorius I.S."/>
            <person name="Schmidt S.A."/>
            <person name="Borneman A.R."/>
        </authorList>
    </citation>
    <scope>NUCLEOTIDE SEQUENCE [LARGE SCALE GENOMIC DNA]</scope>
    <source>
        <strain evidence="2">cv. Chardonnay</strain>
        <tissue evidence="1">Leaf</tissue>
    </source>
</reference>
<dbReference type="AlphaFoldDB" id="A0A438DHJ5"/>
<dbReference type="Proteomes" id="UP000288805">
    <property type="component" value="Unassembled WGS sequence"/>
</dbReference>
<gene>
    <name evidence="1" type="ORF">CK203_098245</name>
</gene>
<name>A0A438DHJ5_VITVI</name>
<accession>A0A438DHJ5</accession>
<dbReference type="InterPro" id="IPR038765">
    <property type="entry name" value="Papain-like_cys_pep_sf"/>
</dbReference>
<evidence type="ECO:0000313" key="1">
    <source>
        <dbReference type="EMBL" id="RVW34942.1"/>
    </source>
</evidence>
<protein>
    <recommendedName>
        <fullName evidence="3">Ubiquitin-like protease family profile domain-containing protein</fullName>
    </recommendedName>
</protein>
<evidence type="ECO:0000313" key="2">
    <source>
        <dbReference type="Proteomes" id="UP000288805"/>
    </source>
</evidence>
<comment type="caution">
    <text evidence="1">The sequence shown here is derived from an EMBL/GenBank/DDBJ whole genome shotgun (WGS) entry which is preliminary data.</text>
</comment>
<dbReference type="Gene3D" id="3.40.395.10">
    <property type="entry name" value="Adenoviral Proteinase, Chain A"/>
    <property type="match status" value="1"/>
</dbReference>
<organism evidence="1 2">
    <name type="scientific">Vitis vinifera</name>
    <name type="common">Grape</name>
    <dbReference type="NCBI Taxonomy" id="29760"/>
    <lineage>
        <taxon>Eukaryota</taxon>
        <taxon>Viridiplantae</taxon>
        <taxon>Streptophyta</taxon>
        <taxon>Embryophyta</taxon>
        <taxon>Tracheophyta</taxon>
        <taxon>Spermatophyta</taxon>
        <taxon>Magnoliopsida</taxon>
        <taxon>eudicotyledons</taxon>
        <taxon>Gunneridae</taxon>
        <taxon>Pentapetalae</taxon>
        <taxon>rosids</taxon>
        <taxon>Vitales</taxon>
        <taxon>Vitaceae</taxon>
        <taxon>Viteae</taxon>
        <taxon>Vitis</taxon>
    </lineage>
</organism>